<keyword evidence="1" id="KW-0732">Signal</keyword>
<protein>
    <submittedName>
        <fullName evidence="2">Conotoxin</fullName>
    </submittedName>
</protein>
<sequence>MNRAAVSIALLACLVGLGESQSRGYQRLLGENALRKYHPLQGRGDGEVCCELNWFATFASRQKGHHTVWNDGAGGLEYSNLSARPLICALCLNMLILPL</sequence>
<reference evidence="2" key="1">
    <citation type="submission" date="2019-11" db="UniProtKB">
        <authorList>
            <consortium name="WormBaseParasite"/>
        </authorList>
    </citation>
    <scope>IDENTIFICATION</scope>
</reference>
<proteinExistence type="predicted"/>
<name>A0A5K3EPF4_MESCO</name>
<organism evidence="2">
    <name type="scientific">Mesocestoides corti</name>
    <name type="common">Flatworm</name>
    <dbReference type="NCBI Taxonomy" id="53468"/>
    <lineage>
        <taxon>Eukaryota</taxon>
        <taxon>Metazoa</taxon>
        <taxon>Spiralia</taxon>
        <taxon>Lophotrochozoa</taxon>
        <taxon>Platyhelminthes</taxon>
        <taxon>Cestoda</taxon>
        <taxon>Eucestoda</taxon>
        <taxon>Cyclophyllidea</taxon>
        <taxon>Mesocestoididae</taxon>
        <taxon>Mesocestoides</taxon>
    </lineage>
</organism>
<dbReference type="WBParaSite" id="MCU_002114-RA">
    <property type="protein sequence ID" value="MCU_002114-RA"/>
    <property type="gene ID" value="MCU_002114"/>
</dbReference>
<evidence type="ECO:0000313" key="2">
    <source>
        <dbReference type="WBParaSite" id="MCU_002114-RA"/>
    </source>
</evidence>
<dbReference type="AlphaFoldDB" id="A0A5K3EPF4"/>
<accession>A0A5K3EPF4</accession>
<feature type="signal peptide" evidence="1">
    <location>
        <begin position="1"/>
        <end position="20"/>
    </location>
</feature>
<feature type="chain" id="PRO_5024286076" evidence="1">
    <location>
        <begin position="21"/>
        <end position="99"/>
    </location>
</feature>
<evidence type="ECO:0000256" key="1">
    <source>
        <dbReference type="SAM" id="SignalP"/>
    </source>
</evidence>